<evidence type="ECO:0000256" key="1">
    <source>
        <dbReference type="SAM" id="MobiDB-lite"/>
    </source>
</evidence>
<proteinExistence type="predicted"/>
<evidence type="ECO:0000313" key="3">
    <source>
        <dbReference type="EMBL" id="MEB8340062.1"/>
    </source>
</evidence>
<organism evidence="3 4">
    <name type="scientific">Streptomyces endophyticus</name>
    <dbReference type="NCBI Taxonomy" id="714166"/>
    <lineage>
        <taxon>Bacteria</taxon>
        <taxon>Bacillati</taxon>
        <taxon>Actinomycetota</taxon>
        <taxon>Actinomycetes</taxon>
        <taxon>Kitasatosporales</taxon>
        <taxon>Streptomycetaceae</taxon>
        <taxon>Streptomyces</taxon>
    </lineage>
</organism>
<gene>
    <name evidence="3" type="ORF">OKJ99_21455</name>
</gene>
<dbReference type="RefSeq" id="WP_326018678.1">
    <property type="nucleotide sequence ID" value="NZ_JAOZYC010000128.1"/>
</dbReference>
<keyword evidence="4" id="KW-1185">Reference proteome</keyword>
<dbReference type="EMBL" id="JAOZYC010000128">
    <property type="protein sequence ID" value="MEB8340062.1"/>
    <property type="molecule type" value="Genomic_DNA"/>
</dbReference>
<feature type="compositionally biased region" description="Acidic residues" evidence="1">
    <location>
        <begin position="120"/>
        <end position="137"/>
    </location>
</feature>
<reference evidence="3 4" key="1">
    <citation type="submission" date="2022-10" db="EMBL/GenBank/DDBJ databases">
        <authorList>
            <person name="Xie J."/>
            <person name="Shen N."/>
        </authorList>
    </citation>
    <scope>NUCLEOTIDE SEQUENCE [LARGE SCALE GENOMIC DNA]</scope>
    <source>
        <strain evidence="3 4">YIM65594</strain>
    </source>
</reference>
<sequence length="198" mass="20954">MRYCIHCGVRVQEPERPLCTGCGRPHEGEAPQAPRPAAPADAPEYMRVGPTRLPRWLPAALVAVVVVAGVAVGVTLANSPDDSQGSGPQAVPMTPAMTSDTADDTYDPATEIPSYSSETEATEETDEPEETETAEDESVVTMYYDYINAGDFEAAWDLGGSNLDAGSFDAWSAGFDTTDHISVEVADQGAGEPARSTR</sequence>
<evidence type="ECO:0008006" key="5">
    <source>
        <dbReference type="Google" id="ProtNLM"/>
    </source>
</evidence>
<evidence type="ECO:0000313" key="4">
    <source>
        <dbReference type="Proteomes" id="UP001354931"/>
    </source>
</evidence>
<feature type="transmembrane region" description="Helical" evidence="2">
    <location>
        <begin position="56"/>
        <end position="77"/>
    </location>
</feature>
<keyword evidence="2" id="KW-0472">Membrane</keyword>
<feature type="compositionally biased region" description="Polar residues" evidence="1">
    <location>
        <begin position="78"/>
        <end position="87"/>
    </location>
</feature>
<protein>
    <recommendedName>
        <fullName evidence="5">Zinc ribbon domain-containing protein</fullName>
    </recommendedName>
</protein>
<keyword evidence="2" id="KW-0812">Transmembrane</keyword>
<name>A0ABU6FB91_9ACTN</name>
<accession>A0ABU6FB91</accession>
<dbReference type="Proteomes" id="UP001354931">
    <property type="component" value="Unassembled WGS sequence"/>
</dbReference>
<evidence type="ECO:0000256" key="2">
    <source>
        <dbReference type="SAM" id="Phobius"/>
    </source>
</evidence>
<keyword evidence="2" id="KW-1133">Transmembrane helix</keyword>
<comment type="caution">
    <text evidence="3">The sequence shown here is derived from an EMBL/GenBank/DDBJ whole genome shotgun (WGS) entry which is preliminary data.</text>
</comment>
<feature type="region of interest" description="Disordered" evidence="1">
    <location>
        <begin position="76"/>
        <end position="137"/>
    </location>
</feature>